<dbReference type="AlphaFoldDB" id="A0A7S1A2H0"/>
<feature type="compositionally biased region" description="Basic residues" evidence="1">
    <location>
        <begin position="201"/>
        <end position="215"/>
    </location>
</feature>
<protein>
    <submittedName>
        <fullName evidence="2">Uncharacterized protein</fullName>
    </submittedName>
</protein>
<feature type="compositionally biased region" description="Basic and acidic residues" evidence="1">
    <location>
        <begin position="186"/>
        <end position="200"/>
    </location>
</feature>
<gene>
    <name evidence="2" type="ORF">NSCI0253_LOCUS14699</name>
</gene>
<sequence>MMAKSHRNRRRPRLLMLATAGTAIVWSSLTVRSGVRSVRSSQLHLSQEQCLADRCFVGDFSAPGFLETLEGYAKDMELSALRFVEPLRSLLPFAAGLGLGLCAMWALDVSEAACLAQGKEHVFPEIPVVEDAPPDASPDPLMEWFTDDSSGHLDIVTSDEPWGSNALGYLPCIPEGDAEGSPGISFHDDSVVAGRRDSRPNRRCRRGRVVRKRHL</sequence>
<name>A0A7S1A2H0_NOCSC</name>
<evidence type="ECO:0000313" key="2">
    <source>
        <dbReference type="EMBL" id="CAD8840351.1"/>
    </source>
</evidence>
<dbReference type="EMBL" id="HBFQ01021056">
    <property type="protein sequence ID" value="CAD8840351.1"/>
    <property type="molecule type" value="Transcribed_RNA"/>
</dbReference>
<organism evidence="2">
    <name type="scientific">Noctiluca scintillans</name>
    <name type="common">Sea sparkle</name>
    <name type="synonym">Red tide dinoflagellate</name>
    <dbReference type="NCBI Taxonomy" id="2966"/>
    <lineage>
        <taxon>Eukaryota</taxon>
        <taxon>Sar</taxon>
        <taxon>Alveolata</taxon>
        <taxon>Dinophyceae</taxon>
        <taxon>Noctilucales</taxon>
        <taxon>Noctilucaceae</taxon>
        <taxon>Noctiluca</taxon>
    </lineage>
</organism>
<feature type="region of interest" description="Disordered" evidence="1">
    <location>
        <begin position="181"/>
        <end position="215"/>
    </location>
</feature>
<reference evidence="2" key="1">
    <citation type="submission" date="2021-01" db="EMBL/GenBank/DDBJ databases">
        <authorList>
            <person name="Corre E."/>
            <person name="Pelletier E."/>
            <person name="Niang G."/>
            <person name="Scheremetjew M."/>
            <person name="Finn R."/>
            <person name="Kale V."/>
            <person name="Holt S."/>
            <person name="Cochrane G."/>
            <person name="Meng A."/>
            <person name="Brown T."/>
            <person name="Cohen L."/>
        </authorList>
    </citation>
    <scope>NUCLEOTIDE SEQUENCE</scope>
</reference>
<evidence type="ECO:0000256" key="1">
    <source>
        <dbReference type="SAM" id="MobiDB-lite"/>
    </source>
</evidence>
<proteinExistence type="predicted"/>
<accession>A0A7S1A2H0</accession>